<proteinExistence type="predicted"/>
<evidence type="ECO:0000259" key="1">
    <source>
        <dbReference type="Pfam" id="PF22552"/>
    </source>
</evidence>
<dbReference type="RefSeq" id="WP_210096926.1">
    <property type="nucleotide sequence ID" value="NZ_BAAAIO010000001.1"/>
</dbReference>
<evidence type="ECO:0000313" key="3">
    <source>
        <dbReference type="Proteomes" id="UP000703720"/>
    </source>
</evidence>
<keyword evidence="3" id="KW-1185">Reference proteome</keyword>
<reference evidence="2 3" key="1">
    <citation type="submission" date="2021-03" db="EMBL/GenBank/DDBJ databases">
        <title>Sequencing the genomes of 1000 actinobacteria strains.</title>
        <authorList>
            <person name="Klenk H.-P."/>
        </authorList>
    </citation>
    <scope>NUCLEOTIDE SEQUENCE [LARGE SCALE GENOMIC DNA]</scope>
    <source>
        <strain evidence="2 3">DSM 13468</strain>
    </source>
</reference>
<gene>
    <name evidence="2" type="ORF">JOF42_001085</name>
</gene>
<dbReference type="Pfam" id="PF22552">
    <property type="entry name" value="TY-Chap3"/>
    <property type="match status" value="1"/>
</dbReference>
<feature type="domain" description="TY-Chap N-terminal" evidence="1">
    <location>
        <begin position="3"/>
        <end position="114"/>
    </location>
</feature>
<dbReference type="InterPro" id="IPR054344">
    <property type="entry name" value="TY-Chap_N"/>
</dbReference>
<sequence length="156" mass="16956">MSDWDDFGTRLASTFRHVSDRVFLIVASEADPARYVQFAGQADRLDAEAPATDVVADADESVLSAAGWTAPTVAQPNWSSSLGLPALTSEYAQLAERCVVALRDAYGVDSPDDLGYRAWREAERMPEGETWSAERVERMDRGVESLELLGLGLASS</sequence>
<organism evidence="2 3">
    <name type="scientific">Microbacterium phyllosphaerae</name>
    <dbReference type="NCBI Taxonomy" id="124798"/>
    <lineage>
        <taxon>Bacteria</taxon>
        <taxon>Bacillati</taxon>
        <taxon>Actinomycetota</taxon>
        <taxon>Actinomycetes</taxon>
        <taxon>Micrococcales</taxon>
        <taxon>Microbacteriaceae</taxon>
        <taxon>Microbacterium</taxon>
    </lineage>
</organism>
<comment type="caution">
    <text evidence="2">The sequence shown here is derived from an EMBL/GenBank/DDBJ whole genome shotgun (WGS) entry which is preliminary data.</text>
</comment>
<name>A0ABS4WN12_9MICO</name>
<dbReference type="EMBL" id="JAGIOA010000001">
    <property type="protein sequence ID" value="MBP2377590.1"/>
    <property type="molecule type" value="Genomic_DNA"/>
</dbReference>
<dbReference type="Proteomes" id="UP000703720">
    <property type="component" value="Unassembled WGS sequence"/>
</dbReference>
<accession>A0ABS4WN12</accession>
<evidence type="ECO:0000313" key="2">
    <source>
        <dbReference type="EMBL" id="MBP2377590.1"/>
    </source>
</evidence>
<protein>
    <recommendedName>
        <fullName evidence="1">TY-Chap N-terminal domain-containing protein</fullName>
    </recommendedName>
</protein>